<comment type="caution">
    <text evidence="6">The sequence shown here is derived from an EMBL/GenBank/DDBJ whole genome shotgun (WGS) entry which is preliminary data.</text>
</comment>
<dbReference type="Pfam" id="PF06722">
    <property type="entry name" value="EryCIII-like_C"/>
    <property type="match status" value="1"/>
</dbReference>
<dbReference type="EMBL" id="JAPDRN010000098">
    <property type="protein sequence ID" value="KAJ9623792.1"/>
    <property type="molecule type" value="Genomic_DNA"/>
</dbReference>
<dbReference type="InterPro" id="IPR010610">
    <property type="entry name" value="EryCIII-like_C"/>
</dbReference>
<proteinExistence type="predicted"/>
<keyword evidence="7" id="KW-1185">Reference proteome</keyword>
<feature type="region of interest" description="Disordered" evidence="3">
    <location>
        <begin position="543"/>
        <end position="574"/>
    </location>
</feature>
<accession>A0AA38XV27</accession>
<evidence type="ECO:0000256" key="3">
    <source>
        <dbReference type="SAM" id="MobiDB-lite"/>
    </source>
</evidence>
<dbReference type="GO" id="GO:0016906">
    <property type="term" value="F:sterol 3-beta-glucosyltransferase activity"/>
    <property type="evidence" value="ECO:0007669"/>
    <property type="project" value="UniProtKB-ARBA"/>
</dbReference>
<feature type="compositionally biased region" description="Polar residues" evidence="3">
    <location>
        <begin position="564"/>
        <end position="574"/>
    </location>
</feature>
<organism evidence="6 7">
    <name type="scientific">Knufia peltigerae</name>
    <dbReference type="NCBI Taxonomy" id="1002370"/>
    <lineage>
        <taxon>Eukaryota</taxon>
        <taxon>Fungi</taxon>
        <taxon>Dikarya</taxon>
        <taxon>Ascomycota</taxon>
        <taxon>Pezizomycotina</taxon>
        <taxon>Eurotiomycetes</taxon>
        <taxon>Chaetothyriomycetidae</taxon>
        <taxon>Chaetothyriales</taxon>
        <taxon>Trichomeriaceae</taxon>
        <taxon>Knufia</taxon>
    </lineage>
</organism>
<dbReference type="Gene3D" id="3.40.50.2000">
    <property type="entry name" value="Glycogen Phosphorylase B"/>
    <property type="match status" value="2"/>
</dbReference>
<gene>
    <name evidence="6" type="ORF">H2204_011084</name>
</gene>
<name>A0AA38XV27_9EURO</name>
<keyword evidence="2" id="KW-0443">Lipid metabolism</keyword>
<feature type="domain" description="Erythromycin biosynthesis protein CIII-like C-terminal" evidence="5">
    <location>
        <begin position="335"/>
        <end position="425"/>
    </location>
</feature>
<evidence type="ECO:0000259" key="4">
    <source>
        <dbReference type="Pfam" id="PF03033"/>
    </source>
</evidence>
<evidence type="ECO:0000256" key="1">
    <source>
        <dbReference type="ARBA" id="ARBA00022679"/>
    </source>
</evidence>
<dbReference type="CDD" id="cd03784">
    <property type="entry name" value="GT1_Gtf-like"/>
    <property type="match status" value="1"/>
</dbReference>
<evidence type="ECO:0000256" key="2">
    <source>
        <dbReference type="ARBA" id="ARBA00023098"/>
    </source>
</evidence>
<feature type="compositionally biased region" description="Basic and acidic residues" evidence="3">
    <location>
        <begin position="547"/>
        <end position="563"/>
    </location>
</feature>
<protein>
    <recommendedName>
        <fullName evidence="8">Glycosyltransferase family 28 N-terminal domain-containing protein</fullName>
    </recommendedName>
</protein>
<sequence>MEVTGSGKLTREVSYESLPPFDETGRLDLDAYAGDEIDRLFRLFLPSRSKGSESSPFSDVAEASAPPRHSEIPPPPLNVVIQLIGSRGDIQPFIAYGIHLKRYYGHRVRLATHGVFQNLVEGNGLLFFDIGGNPEQLMSFMVRSPGLLPSYKALRAGEIKHHREALYKMWKMIWKSCFENGPDGVPFVADIIIANPPSFAHIHCAEKLGIPLHLMFTYLTLIAGEPMPDGCNPERSDTDMRSSSLLPKPSDWGEHISVAGYFLQDNENTSFNPPTSLCEFLAAGKPPIYIGFGSIVVDNPEILTELVLGAVKLTGVRALISKGWLGLGEGQSSTKNVFYVGDVPHSWLFERVSAVVHHGGAGTTAASLRAGKPSVVVPFFGDQYFWGKVVYTAGCGPRPIPFLHLTAEKLASQIQEALKAVIIRKAAEIGATVQTENGCDNGAAVLHRFMNLDASRCHLIRDRIAVWKIKHSEVQISALAAAALVESGCLRYSQLRILRHCEYEMEDRPIDPLSGGALAFLGSFQDIVEESYNLSKNIVKAASPRRAPTENKGVKELGHDERNSNSTSGQHASGCSNYTDAKVIEGAEAVGSSEVLKSAGSLSKAIASTPMNFCLGIAKGFQSIPIAYGDRSERPRTKVSGIVTGVTVGIKELAFGFYDGITGVATHPFQGYRKNNIGGLVSGIGRGVGGLVLKPGAGIFGLPGYILQGLSQEIHKTFGENLESRIALGRALQGRGELQSCSAIDRDNIVREWRKMSGLHQGLVKS</sequence>
<feature type="domain" description="Glycosyltransferase family 28 N-terminal" evidence="4">
    <location>
        <begin position="79"/>
        <end position="217"/>
    </location>
</feature>
<feature type="region of interest" description="Disordered" evidence="3">
    <location>
        <begin position="49"/>
        <end position="73"/>
    </location>
</feature>
<evidence type="ECO:0000313" key="6">
    <source>
        <dbReference type="EMBL" id="KAJ9623792.1"/>
    </source>
</evidence>
<keyword evidence="1" id="KW-0808">Transferase</keyword>
<dbReference type="FunFam" id="3.40.50.2000:FF:000009">
    <property type="entry name" value="Sterol 3-beta-glucosyltransferase UGT80A2"/>
    <property type="match status" value="1"/>
</dbReference>
<dbReference type="InterPro" id="IPR002213">
    <property type="entry name" value="UDP_glucos_trans"/>
</dbReference>
<dbReference type="PANTHER" id="PTHR48050">
    <property type="entry name" value="STEROL 3-BETA-GLUCOSYLTRANSFERASE"/>
    <property type="match status" value="1"/>
</dbReference>
<dbReference type="SUPFAM" id="SSF53756">
    <property type="entry name" value="UDP-Glycosyltransferase/glycogen phosphorylase"/>
    <property type="match status" value="1"/>
</dbReference>
<evidence type="ECO:0000259" key="5">
    <source>
        <dbReference type="Pfam" id="PF06722"/>
    </source>
</evidence>
<dbReference type="InterPro" id="IPR050426">
    <property type="entry name" value="Glycosyltransferase_28"/>
</dbReference>
<evidence type="ECO:0000313" key="7">
    <source>
        <dbReference type="Proteomes" id="UP001172681"/>
    </source>
</evidence>
<dbReference type="Proteomes" id="UP001172681">
    <property type="component" value="Unassembled WGS sequence"/>
</dbReference>
<dbReference type="InterPro" id="IPR004276">
    <property type="entry name" value="GlycoTrans_28_N"/>
</dbReference>
<dbReference type="Pfam" id="PF03033">
    <property type="entry name" value="Glyco_transf_28"/>
    <property type="match status" value="1"/>
</dbReference>
<dbReference type="GO" id="GO:0005975">
    <property type="term" value="P:carbohydrate metabolic process"/>
    <property type="evidence" value="ECO:0007669"/>
    <property type="project" value="InterPro"/>
</dbReference>
<evidence type="ECO:0008006" key="8">
    <source>
        <dbReference type="Google" id="ProtNLM"/>
    </source>
</evidence>
<dbReference type="PANTHER" id="PTHR48050:SF13">
    <property type="entry name" value="STEROL 3-BETA-GLUCOSYLTRANSFERASE UGT80A2"/>
    <property type="match status" value="1"/>
</dbReference>
<reference evidence="6" key="1">
    <citation type="submission" date="2022-10" db="EMBL/GenBank/DDBJ databases">
        <title>Culturing micro-colonial fungi from biological soil crusts in the Mojave desert and describing Neophaeococcomyces mojavensis, and introducing the new genera and species Taxawa tesnikishii.</title>
        <authorList>
            <person name="Kurbessoian T."/>
            <person name="Stajich J.E."/>
        </authorList>
    </citation>
    <scope>NUCLEOTIDE SEQUENCE</scope>
    <source>
        <strain evidence="6">TK_35</strain>
    </source>
</reference>
<dbReference type="AlphaFoldDB" id="A0AA38XV27"/>
<dbReference type="GO" id="GO:0006629">
    <property type="term" value="P:lipid metabolic process"/>
    <property type="evidence" value="ECO:0007669"/>
    <property type="project" value="UniProtKB-KW"/>
</dbReference>